<sequence>MRLSTLKIIAGCAAGLSALLFASGPAFAQGGGNGQGGSGGGNAHSAATAGMTHWGDPAPSPMDAMPGSGMKKMDSPDNSMPSMSPGDPMNGAKPAQ</sequence>
<evidence type="ECO:0000256" key="1">
    <source>
        <dbReference type="SAM" id="MobiDB-lite"/>
    </source>
</evidence>
<feature type="compositionally biased region" description="Low complexity" evidence="1">
    <location>
        <begin position="76"/>
        <end position="96"/>
    </location>
</feature>
<organism evidence="3 4">
    <name type="scientific">Paraburkholderia fungorum</name>
    <dbReference type="NCBI Taxonomy" id="134537"/>
    <lineage>
        <taxon>Bacteria</taxon>
        <taxon>Pseudomonadati</taxon>
        <taxon>Pseudomonadota</taxon>
        <taxon>Betaproteobacteria</taxon>
        <taxon>Burkholderiales</taxon>
        <taxon>Burkholderiaceae</taxon>
        <taxon>Paraburkholderia</taxon>
    </lineage>
</organism>
<dbReference type="AlphaFoldDB" id="A0A1H1I9L2"/>
<name>A0A1H1I9L2_9BURK</name>
<reference evidence="4" key="1">
    <citation type="submission" date="2016-10" db="EMBL/GenBank/DDBJ databases">
        <authorList>
            <person name="Varghese N."/>
        </authorList>
    </citation>
    <scope>NUCLEOTIDE SEQUENCE [LARGE SCALE GENOMIC DNA]</scope>
    <source>
        <strain evidence="4">GAS106B</strain>
    </source>
</reference>
<proteinExistence type="predicted"/>
<accession>A0A1H1I9L2</accession>
<dbReference type="RefSeq" id="WP_074769356.1">
    <property type="nucleotide sequence ID" value="NZ_FNKP01000002.1"/>
</dbReference>
<gene>
    <name evidence="3" type="ORF">SAMN05443245_4871</name>
</gene>
<feature type="region of interest" description="Disordered" evidence="1">
    <location>
        <begin position="24"/>
        <end position="96"/>
    </location>
</feature>
<feature type="chain" id="PRO_5010377543" description="Pentapeptide MXKDX repeat protein" evidence="2">
    <location>
        <begin position="29"/>
        <end position="96"/>
    </location>
</feature>
<evidence type="ECO:0000256" key="2">
    <source>
        <dbReference type="SAM" id="SignalP"/>
    </source>
</evidence>
<protein>
    <recommendedName>
        <fullName evidence="5">Pentapeptide MXKDX repeat protein</fullName>
    </recommendedName>
</protein>
<dbReference type="EMBL" id="FNKP01000002">
    <property type="protein sequence ID" value="SDR34423.1"/>
    <property type="molecule type" value="Genomic_DNA"/>
</dbReference>
<dbReference type="Proteomes" id="UP000183487">
    <property type="component" value="Unassembled WGS sequence"/>
</dbReference>
<evidence type="ECO:0000313" key="4">
    <source>
        <dbReference type="Proteomes" id="UP000183487"/>
    </source>
</evidence>
<keyword evidence="2" id="KW-0732">Signal</keyword>
<evidence type="ECO:0000313" key="3">
    <source>
        <dbReference type="EMBL" id="SDR34423.1"/>
    </source>
</evidence>
<evidence type="ECO:0008006" key="5">
    <source>
        <dbReference type="Google" id="ProtNLM"/>
    </source>
</evidence>
<feature type="signal peptide" evidence="2">
    <location>
        <begin position="1"/>
        <end position="28"/>
    </location>
</feature>
<keyword evidence="4" id="KW-1185">Reference proteome</keyword>
<feature type="compositionally biased region" description="Gly residues" evidence="1">
    <location>
        <begin position="29"/>
        <end position="42"/>
    </location>
</feature>